<dbReference type="RefSeq" id="WP_315647947.1">
    <property type="nucleotide sequence ID" value="NZ_JAVXZY010000001.1"/>
</dbReference>
<dbReference type="PANTHER" id="PTHR43615:SF1">
    <property type="entry name" value="PPDK_N DOMAIN-CONTAINING PROTEIN"/>
    <property type="match status" value="1"/>
</dbReference>
<dbReference type="InterPro" id="IPR002192">
    <property type="entry name" value="PPDK_AMP/ATP-bd"/>
</dbReference>
<dbReference type="Gene3D" id="3.30.1490.20">
    <property type="entry name" value="ATP-grasp fold, A domain"/>
    <property type="match status" value="1"/>
</dbReference>
<dbReference type="Proteomes" id="UP001246372">
    <property type="component" value="Unassembled WGS sequence"/>
</dbReference>
<dbReference type="InterPro" id="IPR013815">
    <property type="entry name" value="ATP_grasp_subdomain_1"/>
</dbReference>
<keyword evidence="4" id="KW-1185">Reference proteome</keyword>
<evidence type="ECO:0000259" key="1">
    <source>
        <dbReference type="Pfam" id="PF00391"/>
    </source>
</evidence>
<dbReference type="Gene3D" id="3.50.30.10">
    <property type="entry name" value="Phosphohistidine domain"/>
    <property type="match status" value="1"/>
</dbReference>
<evidence type="ECO:0000259" key="2">
    <source>
        <dbReference type="Pfam" id="PF01326"/>
    </source>
</evidence>
<dbReference type="SUPFAM" id="SSF52009">
    <property type="entry name" value="Phosphohistidine domain"/>
    <property type="match status" value="1"/>
</dbReference>
<dbReference type="PANTHER" id="PTHR43615">
    <property type="entry name" value="PHOSPHOENOLPYRUVATE SYNTHASE-RELATED"/>
    <property type="match status" value="1"/>
</dbReference>
<dbReference type="SUPFAM" id="SSF56059">
    <property type="entry name" value="Glutathione synthetase ATP-binding domain-like"/>
    <property type="match status" value="1"/>
</dbReference>
<dbReference type="InterPro" id="IPR036637">
    <property type="entry name" value="Phosphohistidine_dom_sf"/>
</dbReference>
<comment type="caution">
    <text evidence="3">The sequence shown here is derived from an EMBL/GenBank/DDBJ whole genome shotgun (WGS) entry which is preliminary data.</text>
</comment>
<feature type="domain" description="Pyruvate phosphate dikinase AMP/ATP-binding" evidence="2">
    <location>
        <begin position="43"/>
        <end position="334"/>
    </location>
</feature>
<protein>
    <submittedName>
        <fullName evidence="3">PEP/pyruvate-binding domain-containing protein</fullName>
    </submittedName>
</protein>
<proteinExistence type="predicted"/>
<accession>A0ABU3P574</accession>
<dbReference type="Pfam" id="PF01326">
    <property type="entry name" value="PPDK_N"/>
    <property type="match status" value="1"/>
</dbReference>
<evidence type="ECO:0000313" key="3">
    <source>
        <dbReference type="EMBL" id="MDT8997728.1"/>
    </source>
</evidence>
<reference evidence="3" key="1">
    <citation type="submission" date="2023-09" db="EMBL/GenBank/DDBJ databases">
        <title>Paucibacter sp. APW11 Genome sequencing and assembly.</title>
        <authorList>
            <person name="Kim I."/>
        </authorList>
    </citation>
    <scope>NUCLEOTIDE SEQUENCE</scope>
    <source>
        <strain evidence="3">APW11</strain>
    </source>
</reference>
<evidence type="ECO:0000313" key="4">
    <source>
        <dbReference type="Proteomes" id="UP001246372"/>
    </source>
</evidence>
<organism evidence="3 4">
    <name type="scientific">Roseateles aquae</name>
    <dbReference type="NCBI Taxonomy" id="3077235"/>
    <lineage>
        <taxon>Bacteria</taxon>
        <taxon>Pseudomonadati</taxon>
        <taxon>Pseudomonadota</taxon>
        <taxon>Betaproteobacteria</taxon>
        <taxon>Burkholderiales</taxon>
        <taxon>Sphaerotilaceae</taxon>
        <taxon>Roseateles</taxon>
    </lineage>
</organism>
<dbReference type="InterPro" id="IPR051549">
    <property type="entry name" value="PEP_Utilizing_Enz"/>
</dbReference>
<dbReference type="Pfam" id="PF00391">
    <property type="entry name" value="PEP-utilizers"/>
    <property type="match status" value="1"/>
</dbReference>
<name>A0ABU3P574_9BURK</name>
<dbReference type="Gene3D" id="3.30.470.20">
    <property type="entry name" value="ATP-grasp fold, B domain"/>
    <property type="match status" value="1"/>
</dbReference>
<sequence>MSVISSFVDLTPSGEAGGARDIPPPSSSVWVQVFSRCQQLRAQQIGGKGLGLARMTARGLPVPAGYCITAEALAYYLRANDIALSEFWGQSDPEGAQALADRIRGGLFPRELQQQIEQAWQQLGVAEVAVRSSAIDEDSAEHSFAGQHLTVLHVRGTSALLAAVRDCWASLLQASALAYRAARGAHGTPQMAVVVQSMIAADVAGVAFAINPLTGAADEYLIEACLGLGEGLVAGRVASDSFVLDAASLQIRRRHVQFKPSAMVWDEAQQSVVERPVDAPRREAAALSDAQLLAIARLLQQVSTEFGGAQDVEWAIAGGQLHLLQSRPITTIIKPAAPPSTPFQAPTEQALDEGTLWSRMDIGEIFTGRMTPLGISFAKHYQYKVHRDCGTGIGLLDLGDPDHYMGYLKGHVYLNVAYTAYLLAQSPPGFDQAPFLQRFSSEEVDIAGYVNPYGSTHRHPRYSKLRTSAFWAWATIKEFAVAKSRARRMVASRHAEYDHALKTPLHELDLNRLRQEMTHALDYFKAMHVGYLPFYINAFALYGLLEELCKAWMKADGLHLQNRLKGDMSNLRTVQSARDLWALAQALQRYPQAEALVRRLPASEAAAALAADPQGQVFCSTHLAGFMRENGVRGHQEMELSHPRWVDDPTYVFQMLKTFLERGYEVENRLAGPGHAQPQPDSEALLARLSWPKRLLMRRVISMYSACSRLREESRMAMITSIWLVRRVLCEAARRLVAQGVLRDESELAYLQFDDLLNWLNGYGSGEQIFSRAKVEASRRMAQSWQVDEEPPLTFIGHAKPSKAALISHTGAPLVQGLGTSAGRVRARARVIHDLASQAGELQKGEIIVTHFTDASWTPLFALAGGIVTDIGSMLSHSSIVAREFGIPSVVNTKHATARIRTGDQLLIDGETGAVLIETAQDA</sequence>
<gene>
    <name evidence="3" type="ORF">RQP53_00400</name>
</gene>
<dbReference type="EMBL" id="JAVXZY010000001">
    <property type="protein sequence ID" value="MDT8997728.1"/>
    <property type="molecule type" value="Genomic_DNA"/>
</dbReference>
<feature type="domain" description="PEP-utilising enzyme mobile" evidence="1">
    <location>
        <begin position="843"/>
        <end position="913"/>
    </location>
</feature>
<dbReference type="InterPro" id="IPR008279">
    <property type="entry name" value="PEP-util_enz_mobile_dom"/>
</dbReference>